<organism evidence="2 3">
    <name type="scientific">Apodospora peruviana</name>
    <dbReference type="NCBI Taxonomy" id="516989"/>
    <lineage>
        <taxon>Eukaryota</taxon>
        <taxon>Fungi</taxon>
        <taxon>Dikarya</taxon>
        <taxon>Ascomycota</taxon>
        <taxon>Pezizomycotina</taxon>
        <taxon>Sordariomycetes</taxon>
        <taxon>Sordariomycetidae</taxon>
        <taxon>Sordariales</taxon>
        <taxon>Lasiosphaeriaceae</taxon>
        <taxon>Apodospora</taxon>
    </lineage>
</organism>
<comment type="caution">
    <text evidence="2">The sequence shown here is derived from an EMBL/GenBank/DDBJ whole genome shotgun (WGS) entry which is preliminary data.</text>
</comment>
<feature type="compositionally biased region" description="Acidic residues" evidence="1">
    <location>
        <begin position="52"/>
        <end position="61"/>
    </location>
</feature>
<feature type="compositionally biased region" description="Basic and acidic residues" evidence="1">
    <location>
        <begin position="150"/>
        <end position="176"/>
    </location>
</feature>
<feature type="region of interest" description="Disordered" evidence="1">
    <location>
        <begin position="339"/>
        <end position="364"/>
    </location>
</feature>
<protein>
    <submittedName>
        <fullName evidence="2">Uncharacterized protein</fullName>
    </submittedName>
</protein>
<accession>A0AAE0IQ76</accession>
<dbReference type="Proteomes" id="UP001283341">
    <property type="component" value="Unassembled WGS sequence"/>
</dbReference>
<feature type="region of interest" description="Disordered" evidence="1">
    <location>
        <begin position="197"/>
        <end position="224"/>
    </location>
</feature>
<dbReference type="EMBL" id="JAUEDM010000001">
    <property type="protein sequence ID" value="KAK3329144.1"/>
    <property type="molecule type" value="Genomic_DNA"/>
</dbReference>
<proteinExistence type="predicted"/>
<gene>
    <name evidence="2" type="ORF">B0H66DRAFT_634370</name>
</gene>
<feature type="compositionally biased region" description="Basic and acidic residues" evidence="1">
    <location>
        <begin position="41"/>
        <end position="51"/>
    </location>
</feature>
<sequence length="820" mass="90992">MITSAAQLASWGALCAGVRVVRLLKGSVLCRKRTVTNSHEPSPRPVDRVDMSETDDTEDLLPDMGSSYVLVKHEDKSADRGKELEEEDASLVVDMSEDHPKDSVSQHVTLSEDDMPISLHREMCRFTVREAANHLRARPDAEMAATCSNTRHDSVTCTPEEPKKRDNNTIKHENKQQEPQQTNSGLFRLHNTASADSHAPLFSPFPRRRGPPASLASRMEQGTVKPREKVAQATSHTVCQDKATLQGFKNATTTVPPSRPWCRSTSNKKHRDVLSLPSWRRGDRDPRAPLENPDPLFDNANELASFQNFFATIDRSVANLNSLTELIAGISGRTLPQGNGQNGHNGFYGPPEPPGGSGPASAGHNTVTTAAQRISDGPAPSLIPARFPRDSTLPGHELLAAARAQAGKESPSLDHVSVAREIPDVPDSPPAQAGSEYVPENRYRSPAHTGRAMEMAESHRQDLARQQTNIPASVKPLVSRPDLDSSCNPESAGSRYHKPPSTPPPPYANTNRHSASSLLTISKTKKVVWKSKALDMIENPSELLDTISSKPYQKTWILTSVPVDKAMVVASHAPLRPLHERLAAQWLRVHDLENGGATPAAHHKYLLPGRGQTPQELSFAYVAYQFEPPSDEICCFEQDCPANRLQHTLDVVAARLQAQLKLKCLRWNMYGNPYYTLELPESLWAIVATMVMRRGRIESLAEALVHPTIMSTVTFPPEAMVHDYHYKHFRRIFIAPVVDEKYFRFIRKPPGWVLDGEQRQMFFDLWGDTAAVVRPGDSKLGCIRPNSDMNLPVHSIFPEDDEAELAEIVRQLQEEQKETS</sequence>
<feature type="region of interest" description="Disordered" evidence="1">
    <location>
        <begin position="470"/>
        <end position="516"/>
    </location>
</feature>
<evidence type="ECO:0000313" key="2">
    <source>
        <dbReference type="EMBL" id="KAK3329144.1"/>
    </source>
</evidence>
<evidence type="ECO:0000313" key="3">
    <source>
        <dbReference type="Proteomes" id="UP001283341"/>
    </source>
</evidence>
<feature type="region of interest" description="Disordered" evidence="1">
    <location>
        <begin position="421"/>
        <end position="445"/>
    </location>
</feature>
<name>A0AAE0IQ76_9PEZI</name>
<feature type="region of interest" description="Disordered" evidence="1">
    <location>
        <begin position="139"/>
        <end position="182"/>
    </location>
</feature>
<keyword evidence="3" id="KW-1185">Reference proteome</keyword>
<evidence type="ECO:0000256" key="1">
    <source>
        <dbReference type="SAM" id="MobiDB-lite"/>
    </source>
</evidence>
<feature type="region of interest" description="Disordered" evidence="1">
    <location>
        <begin position="35"/>
        <end position="62"/>
    </location>
</feature>
<reference evidence="2" key="1">
    <citation type="journal article" date="2023" name="Mol. Phylogenet. Evol.">
        <title>Genome-scale phylogeny and comparative genomics of the fungal order Sordariales.</title>
        <authorList>
            <person name="Hensen N."/>
            <person name="Bonometti L."/>
            <person name="Westerberg I."/>
            <person name="Brannstrom I.O."/>
            <person name="Guillou S."/>
            <person name="Cros-Aarteil S."/>
            <person name="Calhoun S."/>
            <person name="Haridas S."/>
            <person name="Kuo A."/>
            <person name="Mondo S."/>
            <person name="Pangilinan J."/>
            <person name="Riley R."/>
            <person name="LaButti K."/>
            <person name="Andreopoulos B."/>
            <person name="Lipzen A."/>
            <person name="Chen C."/>
            <person name="Yan M."/>
            <person name="Daum C."/>
            <person name="Ng V."/>
            <person name="Clum A."/>
            <person name="Steindorff A."/>
            <person name="Ohm R.A."/>
            <person name="Martin F."/>
            <person name="Silar P."/>
            <person name="Natvig D.O."/>
            <person name="Lalanne C."/>
            <person name="Gautier V."/>
            <person name="Ament-Velasquez S.L."/>
            <person name="Kruys A."/>
            <person name="Hutchinson M.I."/>
            <person name="Powell A.J."/>
            <person name="Barry K."/>
            <person name="Miller A.N."/>
            <person name="Grigoriev I.V."/>
            <person name="Debuchy R."/>
            <person name="Gladieux P."/>
            <person name="Hiltunen Thoren M."/>
            <person name="Johannesson H."/>
        </authorList>
    </citation>
    <scope>NUCLEOTIDE SEQUENCE</scope>
    <source>
        <strain evidence="2">CBS 118394</strain>
    </source>
</reference>
<feature type="region of interest" description="Disordered" evidence="1">
    <location>
        <begin position="250"/>
        <end position="290"/>
    </location>
</feature>
<dbReference type="AlphaFoldDB" id="A0AAE0IQ76"/>
<reference evidence="2" key="2">
    <citation type="submission" date="2023-06" db="EMBL/GenBank/DDBJ databases">
        <authorList>
            <consortium name="Lawrence Berkeley National Laboratory"/>
            <person name="Haridas S."/>
            <person name="Hensen N."/>
            <person name="Bonometti L."/>
            <person name="Westerberg I."/>
            <person name="Brannstrom I.O."/>
            <person name="Guillou S."/>
            <person name="Cros-Aarteil S."/>
            <person name="Calhoun S."/>
            <person name="Kuo A."/>
            <person name="Mondo S."/>
            <person name="Pangilinan J."/>
            <person name="Riley R."/>
            <person name="Labutti K."/>
            <person name="Andreopoulos B."/>
            <person name="Lipzen A."/>
            <person name="Chen C."/>
            <person name="Yanf M."/>
            <person name="Daum C."/>
            <person name="Ng V."/>
            <person name="Clum A."/>
            <person name="Steindorff A."/>
            <person name="Ohm R."/>
            <person name="Martin F."/>
            <person name="Silar P."/>
            <person name="Natvig D."/>
            <person name="Lalanne C."/>
            <person name="Gautier V."/>
            <person name="Ament-Velasquez S.L."/>
            <person name="Kruys A."/>
            <person name="Hutchinson M.I."/>
            <person name="Powell A.J."/>
            <person name="Barry K."/>
            <person name="Miller A.N."/>
            <person name="Grigoriev I.V."/>
            <person name="Debuchy R."/>
            <person name="Gladieux P."/>
            <person name="Thoren M.H."/>
            <person name="Johannesson H."/>
        </authorList>
    </citation>
    <scope>NUCLEOTIDE SEQUENCE</scope>
    <source>
        <strain evidence="2">CBS 118394</strain>
    </source>
</reference>